<organism evidence="3 4">
    <name type="scientific">Gossypium tomentosum</name>
    <name type="common">Hawaiian cotton</name>
    <name type="synonym">Gossypium sandvicense</name>
    <dbReference type="NCBI Taxonomy" id="34277"/>
    <lineage>
        <taxon>Eukaryota</taxon>
        <taxon>Viridiplantae</taxon>
        <taxon>Streptophyta</taxon>
        <taxon>Embryophyta</taxon>
        <taxon>Tracheophyta</taxon>
        <taxon>Spermatophyta</taxon>
        <taxon>Magnoliopsida</taxon>
        <taxon>eudicotyledons</taxon>
        <taxon>Gunneridae</taxon>
        <taxon>Pentapetalae</taxon>
        <taxon>rosids</taxon>
        <taxon>malvids</taxon>
        <taxon>Malvales</taxon>
        <taxon>Malvaceae</taxon>
        <taxon>Malvoideae</taxon>
        <taxon>Gossypium</taxon>
    </lineage>
</organism>
<gene>
    <name evidence="3" type="ORF">ES332_D11G376100v1</name>
</gene>
<dbReference type="InterPro" id="IPR027417">
    <property type="entry name" value="P-loop_NTPase"/>
</dbReference>
<dbReference type="SMART" id="SM00255">
    <property type="entry name" value="TIR"/>
    <property type="match status" value="1"/>
</dbReference>
<feature type="domain" description="TIR" evidence="2">
    <location>
        <begin position="14"/>
        <end position="179"/>
    </location>
</feature>
<dbReference type="InterPro" id="IPR000157">
    <property type="entry name" value="TIR_dom"/>
</dbReference>
<dbReference type="PANTHER" id="PTHR11017:SF559">
    <property type="entry name" value="DISEASE RESISTANCE PROTEIN CHL1"/>
    <property type="match status" value="1"/>
</dbReference>
<reference evidence="3 4" key="1">
    <citation type="submission" date="2019-07" db="EMBL/GenBank/DDBJ databases">
        <title>WGS assembly of Gossypium tomentosum.</title>
        <authorList>
            <person name="Chen Z.J."/>
            <person name="Sreedasyam A."/>
            <person name="Ando A."/>
            <person name="Song Q."/>
            <person name="De L."/>
            <person name="Hulse-Kemp A."/>
            <person name="Ding M."/>
            <person name="Ye W."/>
            <person name="Kirkbride R."/>
            <person name="Jenkins J."/>
            <person name="Plott C."/>
            <person name="Lovell J."/>
            <person name="Lin Y.-M."/>
            <person name="Vaughn R."/>
            <person name="Liu B."/>
            <person name="Li W."/>
            <person name="Simpson S."/>
            <person name="Scheffler B."/>
            <person name="Saski C."/>
            <person name="Grover C."/>
            <person name="Hu G."/>
            <person name="Conover J."/>
            <person name="Carlson J."/>
            <person name="Shu S."/>
            <person name="Boston L."/>
            <person name="Williams M."/>
            <person name="Peterson D."/>
            <person name="Mcgee K."/>
            <person name="Jones D."/>
            <person name="Wendel J."/>
            <person name="Stelly D."/>
            <person name="Grimwood J."/>
            <person name="Schmutz J."/>
        </authorList>
    </citation>
    <scope>NUCLEOTIDE SEQUENCE [LARGE SCALE GENOMIC DNA]</scope>
    <source>
        <strain evidence="3">7179.01</strain>
    </source>
</reference>
<dbReference type="PROSITE" id="PS50104">
    <property type="entry name" value="TIR"/>
    <property type="match status" value="1"/>
</dbReference>
<dbReference type="InterPro" id="IPR044974">
    <property type="entry name" value="Disease_R_plants"/>
</dbReference>
<dbReference type="GO" id="GO:0007165">
    <property type="term" value="P:signal transduction"/>
    <property type="evidence" value="ECO:0007669"/>
    <property type="project" value="InterPro"/>
</dbReference>
<dbReference type="InterPro" id="IPR035897">
    <property type="entry name" value="Toll_tir_struct_dom_sf"/>
</dbReference>
<name>A0A5D2IYE5_GOSTO</name>
<dbReference type="SUPFAM" id="SSF52200">
    <property type="entry name" value="Toll/Interleukin receptor TIR domain"/>
    <property type="match status" value="1"/>
</dbReference>
<evidence type="ECO:0000259" key="2">
    <source>
        <dbReference type="PROSITE" id="PS50104"/>
    </source>
</evidence>
<dbReference type="Pfam" id="PF01582">
    <property type="entry name" value="TIR"/>
    <property type="match status" value="1"/>
</dbReference>
<evidence type="ECO:0000256" key="1">
    <source>
        <dbReference type="ARBA" id="ARBA00023027"/>
    </source>
</evidence>
<evidence type="ECO:0000313" key="3">
    <source>
        <dbReference type="EMBL" id="TYH46946.1"/>
    </source>
</evidence>
<dbReference type="EMBL" id="CM017633">
    <property type="protein sequence ID" value="TYH46946.1"/>
    <property type="molecule type" value="Genomic_DNA"/>
</dbReference>
<dbReference type="Proteomes" id="UP000322667">
    <property type="component" value="Chromosome D11"/>
</dbReference>
<evidence type="ECO:0000313" key="4">
    <source>
        <dbReference type="Proteomes" id="UP000322667"/>
    </source>
</evidence>
<sequence length="297" mass="34745">MLSLPSTSSSISKKIYDVFLSFRGEDTRNNFTDHLYNALKRRGIVTFRDDPKLEAGEEIAPELFEAIQQSWCSIIVFAKTYAFSSWCLEELADIVKQKKDKEHKVYPIFYEVDPSDLRKQKEKVEAFAKHEERYKEDGEKIQKWRNALREVANIKGWHLNNRHESEFIQDIAKKISVKLCQTYTIVHYELIGINLRLEEWYSKIDIGEDDVRITGICEMGGIGKTTLARIAYTQMSLHFEGKTFLADVREVSDKCGLVSLQKQLLSQILLDECFNFLKYDNKKKNYSKTFDIQYFNV</sequence>
<protein>
    <recommendedName>
        <fullName evidence="2">TIR domain-containing protein</fullName>
    </recommendedName>
</protein>
<proteinExistence type="predicted"/>
<dbReference type="PANTHER" id="PTHR11017">
    <property type="entry name" value="LEUCINE-RICH REPEAT-CONTAINING PROTEIN"/>
    <property type="match status" value="1"/>
</dbReference>
<dbReference type="FunFam" id="3.40.50.10140:FF:000007">
    <property type="entry name" value="Disease resistance protein (TIR-NBS-LRR class)"/>
    <property type="match status" value="1"/>
</dbReference>
<dbReference type="GO" id="GO:0006952">
    <property type="term" value="P:defense response"/>
    <property type="evidence" value="ECO:0007669"/>
    <property type="project" value="InterPro"/>
</dbReference>
<keyword evidence="1" id="KW-0520">NAD</keyword>
<dbReference type="SUPFAM" id="SSF52540">
    <property type="entry name" value="P-loop containing nucleoside triphosphate hydrolases"/>
    <property type="match status" value="1"/>
</dbReference>
<dbReference type="Gene3D" id="3.40.50.300">
    <property type="entry name" value="P-loop containing nucleotide triphosphate hydrolases"/>
    <property type="match status" value="1"/>
</dbReference>
<dbReference type="AlphaFoldDB" id="A0A5D2IYE5"/>
<accession>A0A5D2IYE5</accession>
<keyword evidence="4" id="KW-1185">Reference proteome</keyword>
<dbReference type="Gene3D" id="3.40.50.10140">
    <property type="entry name" value="Toll/interleukin-1 receptor homology (TIR) domain"/>
    <property type="match status" value="1"/>
</dbReference>